<keyword evidence="5 7" id="KW-0472">Membrane</keyword>
<gene>
    <name evidence="9" type="ORF">WR25_03334</name>
</gene>
<evidence type="ECO:0000256" key="3">
    <source>
        <dbReference type="ARBA" id="ARBA00022692"/>
    </source>
</evidence>
<dbReference type="PROSITE" id="PS50262">
    <property type="entry name" value="G_PROTEIN_RECEP_F1_2"/>
    <property type="match status" value="1"/>
</dbReference>
<dbReference type="SUPFAM" id="SSF81321">
    <property type="entry name" value="Family A G protein-coupled receptor-like"/>
    <property type="match status" value="1"/>
</dbReference>
<keyword evidence="6" id="KW-0675">Receptor</keyword>
<protein>
    <recommendedName>
        <fullName evidence="8">G-protein coupled receptors family 1 profile domain-containing protein</fullName>
    </recommendedName>
</protein>
<dbReference type="GO" id="GO:0032870">
    <property type="term" value="P:cellular response to hormone stimulus"/>
    <property type="evidence" value="ECO:0007669"/>
    <property type="project" value="TreeGrafter"/>
</dbReference>
<dbReference type="InterPro" id="IPR017452">
    <property type="entry name" value="GPCR_Rhodpsn_7TM"/>
</dbReference>
<name>A0A2A2L3A8_9BILA</name>
<dbReference type="Gene3D" id="1.20.1070.10">
    <property type="entry name" value="Rhodopsin 7-helix transmembrane proteins"/>
    <property type="match status" value="1"/>
</dbReference>
<feature type="transmembrane region" description="Helical" evidence="7">
    <location>
        <begin position="262"/>
        <end position="283"/>
    </location>
</feature>
<dbReference type="EMBL" id="LIAE01007228">
    <property type="protein sequence ID" value="PAV80740.1"/>
    <property type="molecule type" value="Genomic_DNA"/>
</dbReference>
<comment type="subcellular location">
    <subcellularLocation>
        <location evidence="1">Cell membrane</location>
        <topology evidence="1">Multi-pass membrane protein</topology>
    </subcellularLocation>
</comment>
<evidence type="ECO:0000256" key="7">
    <source>
        <dbReference type="SAM" id="Phobius"/>
    </source>
</evidence>
<organism evidence="9 10">
    <name type="scientific">Diploscapter pachys</name>
    <dbReference type="NCBI Taxonomy" id="2018661"/>
    <lineage>
        <taxon>Eukaryota</taxon>
        <taxon>Metazoa</taxon>
        <taxon>Ecdysozoa</taxon>
        <taxon>Nematoda</taxon>
        <taxon>Chromadorea</taxon>
        <taxon>Rhabditida</taxon>
        <taxon>Rhabditina</taxon>
        <taxon>Rhabditomorpha</taxon>
        <taxon>Rhabditoidea</taxon>
        <taxon>Rhabditidae</taxon>
        <taxon>Diploscapter</taxon>
    </lineage>
</organism>
<dbReference type="GO" id="GO:0004930">
    <property type="term" value="F:G protein-coupled receptor activity"/>
    <property type="evidence" value="ECO:0007669"/>
    <property type="project" value="InterPro"/>
</dbReference>
<dbReference type="GO" id="GO:0042277">
    <property type="term" value="F:peptide binding"/>
    <property type="evidence" value="ECO:0007669"/>
    <property type="project" value="TreeGrafter"/>
</dbReference>
<dbReference type="InterPro" id="IPR000276">
    <property type="entry name" value="GPCR_Rhodpsn"/>
</dbReference>
<dbReference type="EMBL" id="LIAE01007228">
    <property type="protein sequence ID" value="PAV80741.1"/>
    <property type="molecule type" value="Genomic_DNA"/>
</dbReference>
<proteinExistence type="predicted"/>
<feature type="transmembrane region" description="Helical" evidence="7">
    <location>
        <begin position="20"/>
        <end position="43"/>
    </location>
</feature>
<evidence type="ECO:0000256" key="6">
    <source>
        <dbReference type="ARBA" id="ARBA00023170"/>
    </source>
</evidence>
<comment type="caution">
    <text evidence="9">The sequence shown here is derived from an EMBL/GenBank/DDBJ whole genome shotgun (WGS) entry which is preliminary data.</text>
</comment>
<reference evidence="9 10" key="1">
    <citation type="journal article" date="2017" name="Curr. Biol.">
        <title>Genome architecture and evolution of a unichromosomal asexual nematode.</title>
        <authorList>
            <person name="Fradin H."/>
            <person name="Zegar C."/>
            <person name="Gutwein M."/>
            <person name="Lucas J."/>
            <person name="Kovtun M."/>
            <person name="Corcoran D."/>
            <person name="Baugh L.R."/>
            <person name="Kiontke K."/>
            <person name="Gunsalus K."/>
            <person name="Fitch D.H."/>
            <person name="Piano F."/>
        </authorList>
    </citation>
    <scope>NUCLEOTIDE SEQUENCE [LARGE SCALE GENOMIC DNA]</scope>
    <source>
        <strain evidence="9">PF1309</strain>
    </source>
</reference>
<evidence type="ECO:0000256" key="5">
    <source>
        <dbReference type="ARBA" id="ARBA00023136"/>
    </source>
</evidence>
<keyword evidence="4 7" id="KW-1133">Transmembrane helix</keyword>
<evidence type="ECO:0000256" key="4">
    <source>
        <dbReference type="ARBA" id="ARBA00022989"/>
    </source>
</evidence>
<evidence type="ECO:0000313" key="9">
    <source>
        <dbReference type="EMBL" id="PAV80741.1"/>
    </source>
</evidence>
<dbReference type="AlphaFoldDB" id="A0A2A2L3A8"/>
<dbReference type="PANTHER" id="PTHR24241">
    <property type="entry name" value="NEUROPEPTIDE RECEPTOR-RELATED G-PROTEIN COUPLED RECEPTOR"/>
    <property type="match status" value="1"/>
</dbReference>
<dbReference type="PANTHER" id="PTHR24241:SF170">
    <property type="entry name" value="G-PROTEIN COUPLED RECEPTORS FAMILY 1 PROFILE DOMAIN-CONTAINING PROTEIN"/>
    <property type="match status" value="1"/>
</dbReference>
<keyword evidence="2" id="KW-1003">Cell membrane</keyword>
<feature type="transmembrane region" description="Helical" evidence="7">
    <location>
        <begin position="137"/>
        <end position="159"/>
    </location>
</feature>
<dbReference type="Pfam" id="PF00001">
    <property type="entry name" value="7tm_1"/>
    <property type="match status" value="1"/>
</dbReference>
<dbReference type="STRING" id="2018661.A0A2A2L3A8"/>
<feature type="transmembrane region" description="Helical" evidence="7">
    <location>
        <begin position="227"/>
        <end position="250"/>
    </location>
</feature>
<keyword evidence="10" id="KW-1185">Reference proteome</keyword>
<feature type="domain" description="G-protein coupled receptors family 1 profile" evidence="8">
    <location>
        <begin position="34"/>
        <end position="284"/>
    </location>
</feature>
<accession>A0A2A2L3A8</accession>
<dbReference type="PRINTS" id="PR00237">
    <property type="entry name" value="GPCRRHODOPSN"/>
</dbReference>
<evidence type="ECO:0000259" key="8">
    <source>
        <dbReference type="PROSITE" id="PS50262"/>
    </source>
</evidence>
<dbReference type="CDD" id="cd00637">
    <property type="entry name" value="7tm_classA_rhodopsin-like"/>
    <property type="match status" value="1"/>
</dbReference>
<dbReference type="GO" id="GO:0005886">
    <property type="term" value="C:plasma membrane"/>
    <property type="evidence" value="ECO:0007669"/>
    <property type="project" value="UniProtKB-SubCell"/>
</dbReference>
<sequence length="323" mass="36474">MSWPEGLDPTALLTSEGLSRAAVIVAVELLLFTSALLNISAIATTEDSFGVIGCYLISLSFADLLTSVFIIPLSIYSALDPSWKFQGDNSMICKGTAYLQIALFCSTVYTFAWICIDRYSAMMKPARYADQSLTRCKCWIVFSWITSLLLCCPIIIARMQVVFYEDAQLCVLNWSATTAYSMTMFILVFLPTAVTIANIGYKIISAVRNPDDLEENQRAMIENDPNFILTLFLLVAFILSWLPLLALKIYEYLWPVPPDIDLSMITFIFTWLGIMGPSSRFLIYMFTNGTFRRSVVELSPCLTCCCNRRNRSEYRDITYGGYL</sequence>
<keyword evidence="3 7" id="KW-0812">Transmembrane</keyword>
<feature type="transmembrane region" description="Helical" evidence="7">
    <location>
        <begin position="179"/>
        <end position="201"/>
    </location>
</feature>
<feature type="transmembrane region" description="Helical" evidence="7">
    <location>
        <begin position="97"/>
        <end position="116"/>
    </location>
</feature>
<dbReference type="Proteomes" id="UP000218231">
    <property type="component" value="Unassembled WGS sequence"/>
</dbReference>
<evidence type="ECO:0000256" key="2">
    <source>
        <dbReference type="ARBA" id="ARBA00022475"/>
    </source>
</evidence>
<evidence type="ECO:0000256" key="1">
    <source>
        <dbReference type="ARBA" id="ARBA00004651"/>
    </source>
</evidence>
<evidence type="ECO:0000313" key="10">
    <source>
        <dbReference type="Proteomes" id="UP000218231"/>
    </source>
</evidence>
<feature type="transmembrane region" description="Helical" evidence="7">
    <location>
        <begin position="55"/>
        <end position="77"/>
    </location>
</feature>